<dbReference type="Proteomes" id="UP000321484">
    <property type="component" value="Unassembled WGS sequence"/>
</dbReference>
<dbReference type="Pfam" id="PF11716">
    <property type="entry name" value="MDMPI_N"/>
    <property type="match status" value="1"/>
</dbReference>
<evidence type="ECO:0000313" key="3">
    <source>
        <dbReference type="EMBL" id="GEN80681.1"/>
    </source>
</evidence>
<reference evidence="3 4" key="1">
    <citation type="submission" date="2019-07" db="EMBL/GenBank/DDBJ databases">
        <title>Whole genome shotgun sequence of Actinotalea fermentans NBRC 105374.</title>
        <authorList>
            <person name="Hosoyama A."/>
            <person name="Uohara A."/>
            <person name="Ohji S."/>
            <person name="Ichikawa N."/>
        </authorList>
    </citation>
    <scope>NUCLEOTIDE SEQUENCE [LARGE SCALE GENOMIC DNA]</scope>
    <source>
        <strain evidence="3 4">NBRC 105374</strain>
    </source>
</reference>
<dbReference type="InterPro" id="IPR024344">
    <property type="entry name" value="MDMPI_metal-binding"/>
</dbReference>
<name>A0A511YZN5_9CELL</name>
<sequence length="272" mass="29090">MERARESRPDHEAYLVVIREQSERFLEALVAVPLDSPVPTCEGWTAGDLLWHLGEVQHFWAHVAAGASGDDVVTPDRPEDEAALRRFVATAGTELLAALAARPADAPAWSWHADGGTLGWVARRMAHEALVHRADAELTAGLVVRPPAVEVAVDGVDEVLAVFVDGVPSWGTFAPDGVAVALRVTNASGAWRLDLGRFTGVGPDSGTAFDLDAAAVTRVPDDDPRPAELLVAGRAWDLDRWLWGRGSADVLEVDGDPAVLARLRRVLADATQ</sequence>
<dbReference type="Gene3D" id="1.20.120.450">
    <property type="entry name" value="dinb family like domain"/>
    <property type="match status" value="1"/>
</dbReference>
<comment type="caution">
    <text evidence="3">The sequence shown here is derived from an EMBL/GenBank/DDBJ whole genome shotgun (WGS) entry which is preliminary data.</text>
</comment>
<dbReference type="SUPFAM" id="SSF109854">
    <property type="entry name" value="DinB/YfiT-like putative metalloenzymes"/>
    <property type="match status" value="1"/>
</dbReference>
<dbReference type="OrthoDB" id="3671213at2"/>
<gene>
    <name evidence="3" type="ORF">AFE02nite_24150</name>
</gene>
<accession>A0A511YZN5</accession>
<dbReference type="NCBIfam" id="TIGR03083">
    <property type="entry name" value="maleylpyruvate isomerase family mycothiol-dependent enzyme"/>
    <property type="match status" value="1"/>
</dbReference>
<feature type="domain" description="MDMPI C-terminal" evidence="1">
    <location>
        <begin position="150"/>
        <end position="262"/>
    </location>
</feature>
<dbReference type="GO" id="GO:0046872">
    <property type="term" value="F:metal ion binding"/>
    <property type="evidence" value="ECO:0007669"/>
    <property type="project" value="InterPro"/>
</dbReference>
<keyword evidence="4" id="KW-1185">Reference proteome</keyword>
<dbReference type="EMBL" id="BJYK01000009">
    <property type="protein sequence ID" value="GEN80681.1"/>
    <property type="molecule type" value="Genomic_DNA"/>
</dbReference>
<evidence type="ECO:0000259" key="2">
    <source>
        <dbReference type="Pfam" id="PF11716"/>
    </source>
</evidence>
<dbReference type="InterPro" id="IPR010872">
    <property type="entry name" value="MDMPI_C-term_domain"/>
</dbReference>
<dbReference type="PANTHER" id="PTHR40758:SF1">
    <property type="entry name" value="CONSERVED PROTEIN"/>
    <property type="match status" value="1"/>
</dbReference>
<dbReference type="PANTHER" id="PTHR40758">
    <property type="entry name" value="CONSERVED PROTEIN"/>
    <property type="match status" value="1"/>
</dbReference>
<feature type="domain" description="Mycothiol-dependent maleylpyruvate isomerase metal-binding" evidence="2">
    <location>
        <begin position="18"/>
        <end position="136"/>
    </location>
</feature>
<proteinExistence type="predicted"/>
<evidence type="ECO:0000313" key="4">
    <source>
        <dbReference type="Proteomes" id="UP000321484"/>
    </source>
</evidence>
<protein>
    <recommendedName>
        <fullName evidence="5">Mycothiol-dependent maleylpyruvate isomerase metal-binding domain-containing protein</fullName>
    </recommendedName>
</protein>
<dbReference type="Pfam" id="PF07398">
    <property type="entry name" value="MDMPI_C"/>
    <property type="match status" value="1"/>
</dbReference>
<dbReference type="RefSeq" id="WP_052113656.1">
    <property type="nucleotide sequence ID" value="NZ_BJYK01000009.1"/>
</dbReference>
<dbReference type="InterPro" id="IPR034660">
    <property type="entry name" value="DinB/YfiT-like"/>
</dbReference>
<organism evidence="3 4">
    <name type="scientific">Actinotalea fermentans</name>
    <dbReference type="NCBI Taxonomy" id="43671"/>
    <lineage>
        <taxon>Bacteria</taxon>
        <taxon>Bacillati</taxon>
        <taxon>Actinomycetota</taxon>
        <taxon>Actinomycetes</taxon>
        <taxon>Micrococcales</taxon>
        <taxon>Cellulomonadaceae</taxon>
        <taxon>Actinotalea</taxon>
    </lineage>
</organism>
<dbReference type="AlphaFoldDB" id="A0A511YZN5"/>
<evidence type="ECO:0000259" key="1">
    <source>
        <dbReference type="Pfam" id="PF07398"/>
    </source>
</evidence>
<dbReference type="InterPro" id="IPR017517">
    <property type="entry name" value="Maleyloyr_isom"/>
</dbReference>
<dbReference type="GO" id="GO:0005886">
    <property type="term" value="C:plasma membrane"/>
    <property type="evidence" value="ECO:0007669"/>
    <property type="project" value="TreeGrafter"/>
</dbReference>
<evidence type="ECO:0008006" key="5">
    <source>
        <dbReference type="Google" id="ProtNLM"/>
    </source>
</evidence>